<organism evidence="2 3">
    <name type="scientific">Lacibacterium aquatile</name>
    <dbReference type="NCBI Taxonomy" id="1168082"/>
    <lineage>
        <taxon>Bacteria</taxon>
        <taxon>Pseudomonadati</taxon>
        <taxon>Pseudomonadota</taxon>
        <taxon>Alphaproteobacteria</taxon>
        <taxon>Rhodospirillales</taxon>
        <taxon>Rhodospirillaceae</taxon>
    </lineage>
</organism>
<comment type="caution">
    <text evidence="2">The sequence shown here is derived from an EMBL/GenBank/DDBJ whole genome shotgun (WGS) entry which is preliminary data.</text>
</comment>
<sequence>MTVLRNSPRAPDQPGSQPTPEQLWLAAAGLVDMLATTNLTLDQQHYVNSLRRIVTAGLASPPQQAHAPAAPPPAPMPMRPEVDLGVLRELRSFLPEDSFRELASQFEGNVRRLRDDLVIAVDQRNAKAVEFATHAMIGAVGAFGVQKLAMESRRAVTAVRESRIDEGIEIAGRIIPQIEPALGAVRAAINEVLAAR</sequence>
<dbReference type="InterPro" id="IPR036641">
    <property type="entry name" value="HPT_dom_sf"/>
</dbReference>
<evidence type="ECO:0000313" key="2">
    <source>
        <dbReference type="EMBL" id="MFD2264947.1"/>
    </source>
</evidence>
<feature type="region of interest" description="Disordered" evidence="1">
    <location>
        <begin position="1"/>
        <end position="20"/>
    </location>
</feature>
<gene>
    <name evidence="2" type="ORF">ACFSM5_18720</name>
</gene>
<protein>
    <recommendedName>
        <fullName evidence="4">HPt domain-containing protein</fullName>
    </recommendedName>
</protein>
<dbReference type="RefSeq" id="WP_379878098.1">
    <property type="nucleotide sequence ID" value="NZ_JBHUIP010000014.1"/>
</dbReference>
<dbReference type="EMBL" id="JBHUIP010000014">
    <property type="protein sequence ID" value="MFD2264947.1"/>
    <property type="molecule type" value="Genomic_DNA"/>
</dbReference>
<dbReference type="SUPFAM" id="SSF47226">
    <property type="entry name" value="Histidine-containing phosphotransfer domain, HPT domain"/>
    <property type="match status" value="1"/>
</dbReference>
<name>A0ABW5DV09_9PROT</name>
<accession>A0ABW5DV09</accession>
<evidence type="ECO:0008006" key="4">
    <source>
        <dbReference type="Google" id="ProtNLM"/>
    </source>
</evidence>
<proteinExistence type="predicted"/>
<reference evidence="3" key="1">
    <citation type="journal article" date="2019" name="Int. J. Syst. Evol. Microbiol.">
        <title>The Global Catalogue of Microorganisms (GCM) 10K type strain sequencing project: providing services to taxonomists for standard genome sequencing and annotation.</title>
        <authorList>
            <consortium name="The Broad Institute Genomics Platform"/>
            <consortium name="The Broad Institute Genome Sequencing Center for Infectious Disease"/>
            <person name="Wu L."/>
            <person name="Ma J."/>
        </authorList>
    </citation>
    <scope>NUCLEOTIDE SEQUENCE [LARGE SCALE GENOMIC DNA]</scope>
    <source>
        <strain evidence="3">CGMCC 1.19062</strain>
    </source>
</reference>
<keyword evidence="3" id="KW-1185">Reference proteome</keyword>
<dbReference type="Proteomes" id="UP001597295">
    <property type="component" value="Unassembled WGS sequence"/>
</dbReference>
<evidence type="ECO:0000256" key="1">
    <source>
        <dbReference type="SAM" id="MobiDB-lite"/>
    </source>
</evidence>
<dbReference type="Gene3D" id="1.20.120.160">
    <property type="entry name" value="HPT domain"/>
    <property type="match status" value="1"/>
</dbReference>
<evidence type="ECO:0000313" key="3">
    <source>
        <dbReference type="Proteomes" id="UP001597295"/>
    </source>
</evidence>